<reference evidence="6" key="1">
    <citation type="journal article" date="2021" name="PeerJ">
        <title>Extensive microbial diversity within the chicken gut microbiome revealed by metagenomics and culture.</title>
        <authorList>
            <person name="Gilroy R."/>
            <person name="Ravi A."/>
            <person name="Getino M."/>
            <person name="Pursley I."/>
            <person name="Horton D.L."/>
            <person name="Alikhan N.F."/>
            <person name="Baker D."/>
            <person name="Gharbi K."/>
            <person name="Hall N."/>
            <person name="Watson M."/>
            <person name="Adriaenssens E.M."/>
            <person name="Foster-Nyarko E."/>
            <person name="Jarju S."/>
            <person name="Secka A."/>
            <person name="Antonio M."/>
            <person name="Oren A."/>
            <person name="Chaudhuri R.R."/>
            <person name="La Ragione R."/>
            <person name="Hildebrand F."/>
            <person name="Pallen M.J."/>
        </authorList>
    </citation>
    <scope>NUCLEOTIDE SEQUENCE</scope>
    <source>
        <strain evidence="6">ChiSxjej5B17-1746</strain>
    </source>
</reference>
<dbReference type="PANTHER" id="PTHR43701">
    <property type="entry name" value="MEMBRANE TRANSPORTER PROTEIN MJ0441-RELATED"/>
    <property type="match status" value="1"/>
</dbReference>
<feature type="transmembrane region" description="Helical" evidence="5">
    <location>
        <begin position="134"/>
        <end position="153"/>
    </location>
</feature>
<dbReference type="Pfam" id="PF01925">
    <property type="entry name" value="TauE"/>
    <property type="match status" value="1"/>
</dbReference>
<feature type="transmembrane region" description="Helical" evidence="5">
    <location>
        <begin position="197"/>
        <end position="219"/>
    </location>
</feature>
<feature type="transmembrane region" description="Helical" evidence="5">
    <location>
        <begin position="159"/>
        <end position="185"/>
    </location>
</feature>
<dbReference type="InterPro" id="IPR002781">
    <property type="entry name" value="TM_pro_TauE-like"/>
</dbReference>
<keyword evidence="3 5" id="KW-1133">Transmembrane helix</keyword>
<reference evidence="6" key="2">
    <citation type="submission" date="2021-04" db="EMBL/GenBank/DDBJ databases">
        <authorList>
            <person name="Gilroy R."/>
        </authorList>
    </citation>
    <scope>NUCLEOTIDE SEQUENCE</scope>
    <source>
        <strain evidence="6">ChiSxjej5B17-1746</strain>
    </source>
</reference>
<keyword evidence="4 5" id="KW-0472">Membrane</keyword>
<keyword evidence="5" id="KW-1003">Cell membrane</keyword>
<feature type="transmembrane region" description="Helical" evidence="5">
    <location>
        <begin position="7"/>
        <end position="35"/>
    </location>
</feature>
<comment type="caution">
    <text evidence="6">The sequence shown here is derived from an EMBL/GenBank/DDBJ whole genome shotgun (WGS) entry which is preliminary data.</text>
</comment>
<evidence type="ECO:0000313" key="6">
    <source>
        <dbReference type="EMBL" id="HIW77986.1"/>
    </source>
</evidence>
<proteinExistence type="inferred from homology"/>
<evidence type="ECO:0000256" key="4">
    <source>
        <dbReference type="ARBA" id="ARBA00023136"/>
    </source>
</evidence>
<dbReference type="Proteomes" id="UP000824264">
    <property type="component" value="Unassembled WGS sequence"/>
</dbReference>
<gene>
    <name evidence="6" type="ORF">H9874_02420</name>
</gene>
<dbReference type="InterPro" id="IPR051598">
    <property type="entry name" value="TSUP/Inactive_protease-like"/>
</dbReference>
<dbReference type="PANTHER" id="PTHR43701:SF2">
    <property type="entry name" value="MEMBRANE TRANSPORTER PROTEIN YJNA-RELATED"/>
    <property type="match status" value="1"/>
</dbReference>
<comment type="similarity">
    <text evidence="5">Belongs to the 4-toluene sulfonate uptake permease (TSUP) (TC 2.A.102) family.</text>
</comment>
<dbReference type="GO" id="GO:0005886">
    <property type="term" value="C:plasma membrane"/>
    <property type="evidence" value="ECO:0007669"/>
    <property type="project" value="UniProtKB-SubCell"/>
</dbReference>
<keyword evidence="2 5" id="KW-0812">Transmembrane</keyword>
<name>A0A9D1U908_9BACT</name>
<dbReference type="EMBL" id="DXGI01000090">
    <property type="protein sequence ID" value="HIW77986.1"/>
    <property type="molecule type" value="Genomic_DNA"/>
</dbReference>
<protein>
    <recommendedName>
        <fullName evidence="5">Probable membrane transporter protein</fullName>
    </recommendedName>
</protein>
<evidence type="ECO:0000256" key="2">
    <source>
        <dbReference type="ARBA" id="ARBA00022692"/>
    </source>
</evidence>
<evidence type="ECO:0000313" key="7">
    <source>
        <dbReference type="Proteomes" id="UP000824264"/>
    </source>
</evidence>
<organism evidence="6 7">
    <name type="scientific">Candidatus Bilophila faecipullorum</name>
    <dbReference type="NCBI Taxonomy" id="2838482"/>
    <lineage>
        <taxon>Bacteria</taxon>
        <taxon>Pseudomonadati</taxon>
        <taxon>Thermodesulfobacteriota</taxon>
        <taxon>Desulfovibrionia</taxon>
        <taxon>Desulfovibrionales</taxon>
        <taxon>Desulfovibrionaceae</taxon>
        <taxon>Bilophila</taxon>
    </lineage>
</organism>
<sequence>MSLEMMIVVGFIVGFLVGGTGIGGIILIPALVYLAGLSSHVAMGTTLFTFIFTTILSSYLYIRLGHVDWKATIPICVGGLLFSYVGAAVKAGMAAPYLNLVLALLILLAGGLVFCPVRGRQFAFMAEGRSSRFWTLLVVGSGVGFIAGLTGAGGPVLSVPIMIVLGFPPLVSIAAGQVYSVPVAISGTIANIQNSAIDFHVGLWLIVVQMAGILAGVYVANRMDTSRLRKLVAWVCVFCGAFILYNALRDIIAM</sequence>
<dbReference type="AlphaFoldDB" id="A0A9D1U908"/>
<feature type="transmembrane region" description="Helical" evidence="5">
    <location>
        <begin position="69"/>
        <end position="89"/>
    </location>
</feature>
<accession>A0A9D1U908</accession>
<evidence type="ECO:0000256" key="3">
    <source>
        <dbReference type="ARBA" id="ARBA00022989"/>
    </source>
</evidence>
<feature type="transmembrane region" description="Helical" evidence="5">
    <location>
        <begin position="41"/>
        <end position="62"/>
    </location>
</feature>
<comment type="subcellular location">
    <subcellularLocation>
        <location evidence="5">Cell membrane</location>
        <topology evidence="5">Multi-pass membrane protein</topology>
    </subcellularLocation>
    <subcellularLocation>
        <location evidence="1">Membrane</location>
        <topology evidence="1">Multi-pass membrane protein</topology>
    </subcellularLocation>
</comment>
<feature type="transmembrane region" description="Helical" evidence="5">
    <location>
        <begin position="95"/>
        <end position="114"/>
    </location>
</feature>
<feature type="transmembrane region" description="Helical" evidence="5">
    <location>
        <begin position="231"/>
        <end position="248"/>
    </location>
</feature>
<evidence type="ECO:0000256" key="1">
    <source>
        <dbReference type="ARBA" id="ARBA00004141"/>
    </source>
</evidence>
<evidence type="ECO:0000256" key="5">
    <source>
        <dbReference type="RuleBase" id="RU363041"/>
    </source>
</evidence>